<reference evidence="1" key="1">
    <citation type="submission" date="2021-06" db="EMBL/GenBank/DDBJ databases">
        <authorList>
            <person name="Kallberg Y."/>
            <person name="Tangrot J."/>
            <person name="Rosling A."/>
        </authorList>
    </citation>
    <scope>NUCLEOTIDE SEQUENCE</scope>
    <source>
        <strain evidence="1">MA461A</strain>
    </source>
</reference>
<accession>A0ACA9S0W2</accession>
<feature type="non-terminal residue" evidence="1">
    <location>
        <position position="1"/>
    </location>
</feature>
<gene>
    <name evidence="1" type="ORF">RPERSI_LOCUS25474</name>
</gene>
<keyword evidence="2" id="KW-1185">Reference proteome</keyword>
<dbReference type="EMBL" id="CAJVQC010084318">
    <property type="protein sequence ID" value="CAG8820986.1"/>
    <property type="molecule type" value="Genomic_DNA"/>
</dbReference>
<protein>
    <submittedName>
        <fullName evidence="1">25150_t:CDS:1</fullName>
    </submittedName>
</protein>
<name>A0ACA9S0W2_9GLOM</name>
<dbReference type="Proteomes" id="UP000789920">
    <property type="component" value="Unassembled WGS sequence"/>
</dbReference>
<evidence type="ECO:0000313" key="2">
    <source>
        <dbReference type="Proteomes" id="UP000789920"/>
    </source>
</evidence>
<comment type="caution">
    <text evidence="1">The sequence shown here is derived from an EMBL/GenBank/DDBJ whole genome shotgun (WGS) entry which is preliminary data.</text>
</comment>
<organism evidence="1 2">
    <name type="scientific">Racocetra persica</name>
    <dbReference type="NCBI Taxonomy" id="160502"/>
    <lineage>
        <taxon>Eukaryota</taxon>
        <taxon>Fungi</taxon>
        <taxon>Fungi incertae sedis</taxon>
        <taxon>Mucoromycota</taxon>
        <taxon>Glomeromycotina</taxon>
        <taxon>Glomeromycetes</taxon>
        <taxon>Diversisporales</taxon>
        <taxon>Gigasporaceae</taxon>
        <taxon>Racocetra</taxon>
    </lineage>
</organism>
<proteinExistence type="predicted"/>
<feature type="non-terminal residue" evidence="1">
    <location>
        <position position="100"/>
    </location>
</feature>
<evidence type="ECO:0000313" key="1">
    <source>
        <dbReference type="EMBL" id="CAG8820986.1"/>
    </source>
</evidence>
<sequence length="100" mass="11678">AEHAKFQGTKVTVASFLEWKENIEREMAEKERNTKSLALLKKEEMRKNKLTGRQLFEHDQALAKSDVTFMDEDDVAVDISIFEREVDMESEEEENDVLDL</sequence>